<dbReference type="Pfam" id="PF04865">
    <property type="entry name" value="Baseplate_J"/>
    <property type="match status" value="1"/>
</dbReference>
<keyword evidence="6" id="KW-1185">Reference proteome</keyword>
<feature type="domain" description="Baseplate protein J-like barrel" evidence="2">
    <location>
        <begin position="100"/>
        <end position="179"/>
    </location>
</feature>
<dbReference type="PANTHER" id="PTHR37829:SF3">
    <property type="entry name" value="PROTEIN JAYE-RELATED"/>
    <property type="match status" value="1"/>
</dbReference>
<dbReference type="RefSeq" id="WP_035379120.1">
    <property type="nucleotide sequence ID" value="NZ_JAUYUW010000001.1"/>
</dbReference>
<evidence type="ECO:0000259" key="2">
    <source>
        <dbReference type="Pfam" id="PF04865"/>
    </source>
</evidence>
<dbReference type="STRING" id="104102.AtDm6_1257"/>
<evidence type="ECO:0000313" key="5">
    <source>
        <dbReference type="EMBL" id="KGB24259.1"/>
    </source>
</evidence>
<proteinExistence type="inferred from homology"/>
<dbReference type="PANTHER" id="PTHR37829">
    <property type="entry name" value="PHAGE-LIKE ELEMENT PBSX PROTEIN XKDT"/>
    <property type="match status" value="1"/>
</dbReference>
<reference evidence="5 6" key="1">
    <citation type="submission" date="2014-06" db="EMBL/GenBank/DDBJ databases">
        <title>Functional and comparative genomic analyses of the Drosophila gut microbiota identify candidate symbiosis factors.</title>
        <authorList>
            <person name="Newell P.D."/>
            <person name="Chaston J.M."/>
            <person name="Douglas A.E."/>
        </authorList>
    </citation>
    <scope>NUCLEOTIDE SEQUENCE [LARGE SCALE GENOMIC DNA]</scope>
    <source>
        <strain evidence="5 6">DmCS_006</strain>
    </source>
</reference>
<dbReference type="InterPro" id="IPR058531">
    <property type="entry name" value="Baseplate_J_M"/>
</dbReference>
<dbReference type="GeneID" id="89479029"/>
<comment type="caution">
    <text evidence="5">The sequence shown here is derived from an EMBL/GenBank/DDBJ whole genome shotgun (WGS) entry which is preliminary data.</text>
</comment>
<dbReference type="AlphaFoldDB" id="A0A094YUK8"/>
<dbReference type="Proteomes" id="UP000029448">
    <property type="component" value="Unassembled WGS sequence"/>
</dbReference>
<sequence>MSWAIPTTRTLAQRLAASMLAQQFVAADGTVVRLDPNAPHTLEQILGVVWTLALSEVYSAIRDQLLEMMVTTATDDGLLSQHAEEWGVPRKPATGAIGNVLVTVSADVTLPIGTALVSDGSVQWLVTTATTIAAGAIGSVPVQANTTGTVGNLAAGTELTLVSPVAGVTSVVVDDQGLAGGAEIEAVESWRERIISKIRNPVAGGTPTDYEGWAKDAGAAYVKVIPEAYGRGTVGIVIAMAGPAVPTDAQVASVQAYIDTKRPVTAKVTVTAAQLAQRSPAVMLNPDTTSARQQITAELTAYYPSKGIGGKLYVAEIVAVLTTINGTSNDLISPTADEQLADNQIAVLGAVEWRGGA</sequence>
<dbReference type="EMBL" id="JOKM01000048">
    <property type="protein sequence ID" value="KGB24259.1"/>
    <property type="molecule type" value="Genomic_DNA"/>
</dbReference>
<accession>A0A094YUK8</accession>
<organism evidence="5 6">
    <name type="scientific">Acetobacter tropicalis</name>
    <dbReference type="NCBI Taxonomy" id="104102"/>
    <lineage>
        <taxon>Bacteria</taxon>
        <taxon>Pseudomonadati</taxon>
        <taxon>Pseudomonadota</taxon>
        <taxon>Alphaproteobacteria</taxon>
        <taxon>Acetobacterales</taxon>
        <taxon>Acetobacteraceae</taxon>
        <taxon>Acetobacter</taxon>
    </lineage>
</organism>
<name>A0A094YUK8_9PROT</name>
<dbReference type="Pfam" id="PF26078">
    <property type="entry name" value="Baseplate_J_M"/>
    <property type="match status" value="1"/>
</dbReference>
<evidence type="ECO:0000313" key="6">
    <source>
        <dbReference type="Proteomes" id="UP000029448"/>
    </source>
</evidence>
<evidence type="ECO:0000259" key="4">
    <source>
        <dbReference type="Pfam" id="PF26079"/>
    </source>
</evidence>
<dbReference type="Pfam" id="PF26079">
    <property type="entry name" value="Baseplate_J_C"/>
    <property type="match status" value="1"/>
</dbReference>
<comment type="similarity">
    <text evidence="1">Belongs to the Mu gp47/PBSX XkdT family.</text>
</comment>
<gene>
    <name evidence="5" type="ORF">AtDm6_1257</name>
</gene>
<feature type="domain" description="Baseplate J-like central" evidence="3">
    <location>
        <begin position="204"/>
        <end position="272"/>
    </location>
</feature>
<protein>
    <submittedName>
        <fullName evidence="5">Phage FluMu protein gp47</fullName>
    </submittedName>
</protein>
<feature type="domain" description="Baseplate J-like C-terminal" evidence="4">
    <location>
        <begin position="286"/>
        <end position="353"/>
    </location>
</feature>
<dbReference type="InterPro" id="IPR052399">
    <property type="entry name" value="Phage_Baseplate_Assmbl_Protein"/>
</dbReference>
<evidence type="ECO:0000256" key="1">
    <source>
        <dbReference type="ARBA" id="ARBA00038087"/>
    </source>
</evidence>
<evidence type="ECO:0000259" key="3">
    <source>
        <dbReference type="Pfam" id="PF26078"/>
    </source>
</evidence>
<dbReference type="InterPro" id="IPR006949">
    <property type="entry name" value="Barrel_Baseplate_J-like"/>
</dbReference>
<dbReference type="PATRIC" id="fig|104102.7.peg.1247"/>
<dbReference type="InterPro" id="IPR058530">
    <property type="entry name" value="Baseplate_J-like_C"/>
</dbReference>